<keyword evidence="6" id="KW-1185">Reference proteome</keyword>
<feature type="region of interest" description="Disordered" evidence="3">
    <location>
        <begin position="110"/>
        <end position="208"/>
    </location>
</feature>
<proteinExistence type="predicted"/>
<feature type="compositionally biased region" description="Polar residues" evidence="3">
    <location>
        <begin position="647"/>
        <end position="658"/>
    </location>
</feature>
<feature type="compositionally biased region" description="Basic and acidic residues" evidence="3">
    <location>
        <begin position="447"/>
        <end position="471"/>
    </location>
</feature>
<comment type="caution">
    <text evidence="5">The sequence shown here is derived from an EMBL/GenBank/DDBJ whole genome shotgun (WGS) entry which is preliminary data.</text>
</comment>
<evidence type="ECO:0000313" key="5">
    <source>
        <dbReference type="EMBL" id="KAF5906725.1"/>
    </source>
</evidence>
<evidence type="ECO:0000259" key="4">
    <source>
        <dbReference type="Pfam" id="PF15295"/>
    </source>
</evidence>
<feature type="region of interest" description="Disordered" evidence="3">
    <location>
        <begin position="639"/>
        <end position="658"/>
    </location>
</feature>
<name>A0A8J4UZB3_CLAMG</name>
<feature type="non-terminal residue" evidence="5">
    <location>
        <position position="658"/>
    </location>
</feature>
<feature type="compositionally biased region" description="Basic and acidic residues" evidence="3">
    <location>
        <begin position="354"/>
        <end position="364"/>
    </location>
</feature>
<dbReference type="OrthoDB" id="9994767at2759"/>
<feature type="compositionally biased region" description="Basic and acidic residues" evidence="3">
    <location>
        <begin position="159"/>
        <end position="169"/>
    </location>
</feature>
<accession>A0A8J4UZB3</accession>
<evidence type="ECO:0000256" key="2">
    <source>
        <dbReference type="SAM" id="Coils"/>
    </source>
</evidence>
<dbReference type="AlphaFoldDB" id="A0A8J4UZB3"/>
<feature type="compositionally biased region" description="Polar residues" evidence="3">
    <location>
        <begin position="475"/>
        <end position="496"/>
    </location>
</feature>
<dbReference type="Pfam" id="PF15295">
    <property type="entry name" value="CCDC50_N"/>
    <property type="match status" value="1"/>
</dbReference>
<feature type="compositionally biased region" description="Polar residues" evidence="3">
    <location>
        <begin position="195"/>
        <end position="208"/>
    </location>
</feature>
<dbReference type="InterPro" id="IPR039303">
    <property type="entry name" value="CCDC50"/>
</dbReference>
<dbReference type="Proteomes" id="UP000727407">
    <property type="component" value="Unassembled WGS sequence"/>
</dbReference>
<feature type="compositionally biased region" description="Basic and acidic residues" evidence="3">
    <location>
        <begin position="177"/>
        <end position="189"/>
    </location>
</feature>
<feature type="coiled-coil region" evidence="2">
    <location>
        <begin position="50"/>
        <end position="103"/>
    </location>
</feature>
<feature type="compositionally biased region" description="Polar residues" evidence="3">
    <location>
        <begin position="124"/>
        <end position="133"/>
    </location>
</feature>
<feature type="non-terminal residue" evidence="5">
    <location>
        <position position="1"/>
    </location>
</feature>
<gene>
    <name evidence="5" type="ORF">DAT39_003559</name>
</gene>
<feature type="domain" description="Coiled-coil" evidence="4">
    <location>
        <begin position="2"/>
        <end position="111"/>
    </location>
</feature>
<dbReference type="InterPro" id="IPR029311">
    <property type="entry name" value="CCDC50_N"/>
</dbReference>
<feature type="region of interest" description="Disordered" evidence="3">
    <location>
        <begin position="255"/>
        <end position="275"/>
    </location>
</feature>
<sequence length="658" mass="76698">SQYFSVLEDGALAHNLQEQEIEQHYSSNVQRNQLVQKDIRVAKRLQDEEKQRAQMLHEQATRQLEAQDSEYARRIQEDLLRAAEEERRREERDEEIAKRIQEEEELYVRQRTSCRRIDSREKSSTISSTNAHQPSFIEEEELVWHSRAHSPSPSPSDSEAEHYEPRRSFNNEYSDSVEQRHQPVRELPLRRHSGQSRNSCTSKSSATGNLQGGWGDVVRLIKNDLSEQGYLSYSSEDEIFEPVYKLERILRRSQQHGEQGTRLSHHSSMREANSRMWHGDRYRHSEYKDSICVRSESRLVRHYSKSDYKSGDGQRRVRFQDDQNRDRFYINSRTSFEQRPSENRDLRSYNVRPYHSDVQIDRRTSQGKLNGAHRQEAYGVRNCLSQEIREEDHGRFREKGCCEGGSRRGQAEQRPRAHSAREEAESRRDHRELGRRRIGSDRWPGNPEDRSSSEGEDVERERERRRLETRVPRQPQRSLSASFTGRSAGAGQSVNRPSLDLGQLRQVLQDEELARRLQTEEEELLRGDLATTTLERSYPEGDFTVAQVAQDEEIAHFIQNQEITSQLQSRELEDCGSGQGDSEMSHVYDNREGCDGQMQRERLNSEGLISPHDECFPENQPPSPVSFAMQQHPFRNVAEELDPTFQRKGSMQAGQSTS</sequence>
<feature type="region of interest" description="Disordered" evidence="3">
    <location>
        <begin position="394"/>
        <end position="497"/>
    </location>
</feature>
<reference evidence="5" key="1">
    <citation type="submission" date="2020-07" db="EMBL/GenBank/DDBJ databases">
        <title>Clarias magur genome sequencing, assembly and annotation.</title>
        <authorList>
            <person name="Kushwaha B."/>
            <person name="Kumar R."/>
            <person name="Das P."/>
            <person name="Joshi C.G."/>
            <person name="Kumar D."/>
            <person name="Nagpure N.S."/>
            <person name="Pandey M."/>
            <person name="Agarwal S."/>
            <person name="Srivastava S."/>
            <person name="Singh M."/>
            <person name="Sahoo L."/>
            <person name="Jayasankar P."/>
            <person name="Meher P.K."/>
            <person name="Koringa P.G."/>
            <person name="Iquebal M.A."/>
            <person name="Das S.P."/>
            <person name="Bit A."/>
            <person name="Patnaik S."/>
            <person name="Patel N."/>
            <person name="Shah T.M."/>
            <person name="Hinsu A."/>
            <person name="Jena J.K."/>
        </authorList>
    </citation>
    <scope>NUCLEOTIDE SEQUENCE</scope>
    <source>
        <strain evidence="5">CIFAMagur01</strain>
        <tissue evidence="5">Testis</tissue>
    </source>
</reference>
<protein>
    <submittedName>
        <fullName evidence="5">Trichohyalin-like isoform X1</fullName>
    </submittedName>
</protein>
<dbReference type="PANTHER" id="PTHR22115:SF5">
    <property type="entry name" value="COILED-COIL DOMAIN-CONTAINING PROTEIN 50-LIKE ISOFORM X1"/>
    <property type="match status" value="1"/>
</dbReference>
<organism evidence="5 6">
    <name type="scientific">Clarias magur</name>
    <name type="common">Asian catfish</name>
    <name type="synonym">Macropteronotus magur</name>
    <dbReference type="NCBI Taxonomy" id="1594786"/>
    <lineage>
        <taxon>Eukaryota</taxon>
        <taxon>Metazoa</taxon>
        <taxon>Chordata</taxon>
        <taxon>Craniata</taxon>
        <taxon>Vertebrata</taxon>
        <taxon>Euteleostomi</taxon>
        <taxon>Actinopterygii</taxon>
        <taxon>Neopterygii</taxon>
        <taxon>Teleostei</taxon>
        <taxon>Ostariophysi</taxon>
        <taxon>Siluriformes</taxon>
        <taxon>Clariidae</taxon>
        <taxon>Clarias</taxon>
    </lineage>
</organism>
<feature type="compositionally biased region" description="Basic and acidic residues" evidence="3">
    <location>
        <begin position="394"/>
        <end position="432"/>
    </location>
</feature>
<dbReference type="PANTHER" id="PTHR22115">
    <property type="entry name" value="C3ORF6 PROTEIN-RELATED"/>
    <property type="match status" value="1"/>
</dbReference>
<dbReference type="EMBL" id="QNUK01000029">
    <property type="protein sequence ID" value="KAF5906725.1"/>
    <property type="molecule type" value="Genomic_DNA"/>
</dbReference>
<evidence type="ECO:0000256" key="3">
    <source>
        <dbReference type="SAM" id="MobiDB-lite"/>
    </source>
</evidence>
<keyword evidence="1 2" id="KW-0175">Coiled coil</keyword>
<evidence type="ECO:0000313" key="6">
    <source>
        <dbReference type="Proteomes" id="UP000727407"/>
    </source>
</evidence>
<evidence type="ECO:0000256" key="1">
    <source>
        <dbReference type="ARBA" id="ARBA00023054"/>
    </source>
</evidence>
<feature type="region of interest" description="Disordered" evidence="3">
    <location>
        <begin position="332"/>
        <end position="373"/>
    </location>
</feature>